<reference evidence="1 2" key="1">
    <citation type="journal article" date="2007" name="Science">
        <title>The Chlamydomonas genome reveals the evolution of key animal and plant functions.</title>
        <authorList>
            <person name="Merchant S.S."/>
            <person name="Prochnik S.E."/>
            <person name="Vallon O."/>
            <person name="Harris E.H."/>
            <person name="Karpowicz S.J."/>
            <person name="Witman G.B."/>
            <person name="Terry A."/>
            <person name="Salamov A."/>
            <person name="Fritz-Laylin L.K."/>
            <person name="Marechal-Drouard L."/>
            <person name="Marshall W.F."/>
            <person name="Qu L.H."/>
            <person name="Nelson D.R."/>
            <person name="Sanderfoot A.A."/>
            <person name="Spalding M.H."/>
            <person name="Kapitonov V.V."/>
            <person name="Ren Q."/>
            <person name="Ferris P."/>
            <person name="Lindquist E."/>
            <person name="Shapiro H."/>
            <person name="Lucas S.M."/>
            <person name="Grimwood J."/>
            <person name="Schmutz J."/>
            <person name="Cardol P."/>
            <person name="Cerutti H."/>
            <person name="Chanfreau G."/>
            <person name="Chen C.L."/>
            <person name="Cognat V."/>
            <person name="Croft M.T."/>
            <person name="Dent R."/>
            <person name="Dutcher S."/>
            <person name="Fernandez E."/>
            <person name="Fukuzawa H."/>
            <person name="Gonzalez-Ballester D."/>
            <person name="Gonzalez-Halphen D."/>
            <person name="Hallmann A."/>
            <person name="Hanikenne M."/>
            <person name="Hippler M."/>
            <person name="Inwood W."/>
            <person name="Jabbari K."/>
            <person name="Kalanon M."/>
            <person name="Kuras R."/>
            <person name="Lefebvre P.A."/>
            <person name="Lemaire S.D."/>
            <person name="Lobanov A.V."/>
            <person name="Lohr M."/>
            <person name="Manuell A."/>
            <person name="Meier I."/>
            <person name="Mets L."/>
            <person name="Mittag M."/>
            <person name="Mittelmeier T."/>
            <person name="Moroney J.V."/>
            <person name="Moseley J."/>
            <person name="Napoli C."/>
            <person name="Nedelcu A.M."/>
            <person name="Niyogi K."/>
            <person name="Novoselov S.V."/>
            <person name="Paulsen I.T."/>
            <person name="Pazour G."/>
            <person name="Purton S."/>
            <person name="Ral J.P."/>
            <person name="Riano-Pachon D.M."/>
            <person name="Riekhof W."/>
            <person name="Rymarquis L."/>
            <person name="Schroda M."/>
            <person name="Stern D."/>
            <person name="Umen J."/>
            <person name="Willows R."/>
            <person name="Wilson N."/>
            <person name="Zimmer S.L."/>
            <person name="Allmer J."/>
            <person name="Balk J."/>
            <person name="Bisova K."/>
            <person name="Chen C.J."/>
            <person name="Elias M."/>
            <person name="Gendler K."/>
            <person name="Hauser C."/>
            <person name="Lamb M.R."/>
            <person name="Ledford H."/>
            <person name="Long J.C."/>
            <person name="Minagawa J."/>
            <person name="Page M.D."/>
            <person name="Pan J."/>
            <person name="Pootakham W."/>
            <person name="Roje S."/>
            <person name="Rose A."/>
            <person name="Stahlberg E."/>
            <person name="Terauchi A.M."/>
            <person name="Yang P."/>
            <person name="Ball S."/>
            <person name="Bowler C."/>
            <person name="Dieckmann C.L."/>
            <person name="Gladyshev V.N."/>
            <person name="Green P."/>
            <person name="Jorgensen R."/>
            <person name="Mayfield S."/>
            <person name="Mueller-Roeber B."/>
            <person name="Rajamani S."/>
            <person name="Sayre R.T."/>
            <person name="Brokstein P."/>
            <person name="Dubchak I."/>
            <person name="Goodstein D."/>
            <person name="Hornick L."/>
            <person name="Huang Y.W."/>
            <person name="Jhaveri J."/>
            <person name="Luo Y."/>
            <person name="Martinez D."/>
            <person name="Ngau W.C."/>
            <person name="Otillar B."/>
            <person name="Poliakov A."/>
            <person name="Porter A."/>
            <person name="Szajkowski L."/>
            <person name="Werner G."/>
            <person name="Zhou K."/>
            <person name="Grigoriev I.V."/>
            <person name="Rokhsar D.S."/>
            <person name="Grossman A.R."/>
        </authorList>
    </citation>
    <scope>NUCLEOTIDE SEQUENCE [LARGE SCALE GENOMIC DNA]</scope>
    <source>
        <strain evidence="2">CC-503</strain>
    </source>
</reference>
<dbReference type="GeneID" id="5729123"/>
<sequence length="109" mass="11152">MPATGRDSRHEHMQGQGMFVLLGASFEESAYEFGGCEYRLCVSASPAAAAAPGASVAAAGGCGGLTVRLEFSLPRLPAGPSSARCCACRQWQRRGDAAGGPSHPVRAGK</sequence>
<dbReference type="PaxDb" id="3055-EDO96485"/>
<dbReference type="Proteomes" id="UP000006906">
    <property type="component" value="Chromosome 17"/>
</dbReference>
<gene>
    <name evidence="1" type="ORF">CHLRE_17g747047v5</name>
</gene>
<dbReference type="RefSeq" id="XP_042915232.1">
    <property type="nucleotide sequence ID" value="XM_043072773.1"/>
</dbReference>
<name>A0A2K3CS75_CHLRE</name>
<dbReference type="InParanoid" id="A0A2K3CS75"/>
<keyword evidence="2" id="KW-1185">Reference proteome</keyword>
<organism evidence="1 2">
    <name type="scientific">Chlamydomonas reinhardtii</name>
    <name type="common">Chlamydomonas smithii</name>
    <dbReference type="NCBI Taxonomy" id="3055"/>
    <lineage>
        <taxon>Eukaryota</taxon>
        <taxon>Viridiplantae</taxon>
        <taxon>Chlorophyta</taxon>
        <taxon>core chlorophytes</taxon>
        <taxon>Chlorophyceae</taxon>
        <taxon>CS clade</taxon>
        <taxon>Chlamydomonadales</taxon>
        <taxon>Chlamydomonadaceae</taxon>
        <taxon>Chlamydomonas</taxon>
    </lineage>
</organism>
<protein>
    <submittedName>
        <fullName evidence="1">Uncharacterized protein</fullName>
    </submittedName>
</protein>
<evidence type="ECO:0000313" key="1">
    <source>
        <dbReference type="EMBL" id="PNW71111.1"/>
    </source>
</evidence>
<dbReference type="EMBL" id="CM008978">
    <property type="protein sequence ID" value="PNW71111.1"/>
    <property type="molecule type" value="Genomic_DNA"/>
</dbReference>
<evidence type="ECO:0000313" key="2">
    <source>
        <dbReference type="Proteomes" id="UP000006906"/>
    </source>
</evidence>
<accession>A0A2K3CS75</accession>
<dbReference type="AlphaFoldDB" id="A0A2K3CS75"/>
<proteinExistence type="predicted"/>
<dbReference type="KEGG" id="cre:CHLRE_17g747047v5"/>
<dbReference type="Gramene" id="PNW71111">
    <property type="protein sequence ID" value="PNW71111"/>
    <property type="gene ID" value="CHLRE_17g747047v5"/>
</dbReference>